<dbReference type="SUPFAM" id="SSF82689">
    <property type="entry name" value="Mechanosensitive channel protein MscS (YggB), C-terminal domain"/>
    <property type="match status" value="1"/>
</dbReference>
<dbReference type="Gene3D" id="3.30.70.100">
    <property type="match status" value="1"/>
</dbReference>
<dbReference type="EMBL" id="AVBG01000002">
    <property type="protein sequence ID" value="KGP92674.1"/>
    <property type="molecule type" value="Genomic_DNA"/>
</dbReference>
<feature type="transmembrane region" description="Helical" evidence="8">
    <location>
        <begin position="29"/>
        <end position="50"/>
    </location>
</feature>
<dbReference type="SUPFAM" id="SSF50182">
    <property type="entry name" value="Sm-like ribonucleoproteins"/>
    <property type="match status" value="1"/>
</dbReference>
<dbReference type="STRING" id="1385513.N780_14995"/>
<dbReference type="Pfam" id="PF21082">
    <property type="entry name" value="MS_channel_3rd"/>
    <property type="match status" value="1"/>
</dbReference>
<dbReference type="SUPFAM" id="SSF82861">
    <property type="entry name" value="Mechanosensitive channel protein MscS (YggB), transmembrane region"/>
    <property type="match status" value="1"/>
</dbReference>
<dbReference type="InterPro" id="IPR006685">
    <property type="entry name" value="MscS_channel_2nd"/>
</dbReference>
<reference evidence="12 13" key="1">
    <citation type="submission" date="2013-08" db="EMBL/GenBank/DDBJ databases">
        <title>Genome of Pontibacillus chungwhensis.</title>
        <authorList>
            <person name="Wang Q."/>
            <person name="Wang G."/>
        </authorList>
    </citation>
    <scope>NUCLEOTIDE SEQUENCE [LARGE SCALE GENOMIC DNA]</scope>
    <source>
        <strain evidence="12 13">BH030062</strain>
    </source>
</reference>
<comment type="similarity">
    <text evidence="2">Belongs to the MscS (TC 1.A.23) family.</text>
</comment>
<dbReference type="PANTHER" id="PTHR30460:SF0">
    <property type="entry name" value="MODERATE CONDUCTANCE MECHANOSENSITIVE CHANNEL YBIO"/>
    <property type="match status" value="1"/>
</dbReference>
<comment type="function">
    <text evidence="7">May play a role in resistance to osmotic downshock.</text>
</comment>
<proteinExistence type="inferred from homology"/>
<dbReference type="eggNOG" id="COG0668">
    <property type="taxonomic scope" value="Bacteria"/>
</dbReference>
<feature type="domain" description="Mechanosensitive ion channel MscS C-terminal" evidence="10">
    <location>
        <begin position="191"/>
        <end position="275"/>
    </location>
</feature>
<dbReference type="GO" id="GO:0008381">
    <property type="term" value="F:mechanosensitive monoatomic ion channel activity"/>
    <property type="evidence" value="ECO:0007669"/>
    <property type="project" value="InterPro"/>
</dbReference>
<dbReference type="InterPro" id="IPR049142">
    <property type="entry name" value="MS_channel_1st"/>
</dbReference>
<dbReference type="Proteomes" id="UP000030153">
    <property type="component" value="Unassembled WGS sequence"/>
</dbReference>
<evidence type="ECO:0000256" key="2">
    <source>
        <dbReference type="ARBA" id="ARBA00008017"/>
    </source>
</evidence>
<evidence type="ECO:0000313" key="12">
    <source>
        <dbReference type="EMBL" id="KGP92674.1"/>
    </source>
</evidence>
<evidence type="ECO:0000256" key="5">
    <source>
        <dbReference type="ARBA" id="ARBA00022989"/>
    </source>
</evidence>
<keyword evidence="6 8" id="KW-0472">Membrane</keyword>
<dbReference type="Gene3D" id="1.10.287.1260">
    <property type="match status" value="1"/>
</dbReference>
<dbReference type="InterPro" id="IPR011066">
    <property type="entry name" value="MscS_channel_C_sf"/>
</dbReference>
<comment type="subcellular location">
    <subcellularLocation>
        <location evidence="1">Cell membrane</location>
        <topology evidence="1">Multi-pass membrane protein</topology>
    </subcellularLocation>
</comment>
<feature type="domain" description="Mechanosensitive ion channel MscS" evidence="9">
    <location>
        <begin position="120"/>
        <end position="184"/>
    </location>
</feature>
<dbReference type="InterPro" id="IPR049278">
    <property type="entry name" value="MS_channel_C"/>
</dbReference>
<gene>
    <name evidence="12" type="ORF">N780_14995</name>
</gene>
<keyword evidence="4 8" id="KW-0812">Transmembrane</keyword>
<feature type="transmembrane region" description="Helical" evidence="8">
    <location>
        <begin position="103"/>
        <end position="122"/>
    </location>
</feature>
<dbReference type="Pfam" id="PF21088">
    <property type="entry name" value="MS_channel_1st"/>
    <property type="match status" value="1"/>
</dbReference>
<sequence length="296" mass="33561">MWNWLQGKWTSSVDYVTGPELWVMLGKGVLNIIVILLLSYFIIKFGKQVIQNIFKRRRKGPFKITQRRELTLVKLLENTLTYMVYFTAAIMVLDTISIDVRTLLAGAGIAGLAIGFGAQNLVKDIITGFFIIFEDQFSVGDYVQTSSSEGFVEEIGLRTTKIKHWTGKLHIIPNGSINEVTNFSVHNSIAVVDVSIAYEGDIIRAEAVIEDLLQELPKRYQELRGTPELLGVQSLGSSDVVLRIIAETDPMEHWPIARMLRKELKNRLDEQGIEIPFPRLVMYSRQEEQEVVETTS</sequence>
<dbReference type="GO" id="GO:0005886">
    <property type="term" value="C:plasma membrane"/>
    <property type="evidence" value="ECO:0007669"/>
    <property type="project" value="UniProtKB-SubCell"/>
</dbReference>
<feature type="domain" description="Mechanosensitive ion channel transmembrane helices 2/3" evidence="11">
    <location>
        <begin position="79"/>
        <end position="119"/>
    </location>
</feature>
<dbReference type="InterPro" id="IPR045276">
    <property type="entry name" value="YbiO_bact"/>
</dbReference>
<protein>
    <submittedName>
        <fullName evidence="12">Mechanosensitive ion channel protein MscS</fullName>
    </submittedName>
</protein>
<dbReference type="PANTHER" id="PTHR30460">
    <property type="entry name" value="MODERATE CONDUCTANCE MECHANOSENSITIVE CHANNEL YBIO"/>
    <property type="match status" value="1"/>
</dbReference>
<dbReference type="Pfam" id="PF00924">
    <property type="entry name" value="MS_channel_2nd"/>
    <property type="match status" value="1"/>
</dbReference>
<keyword evidence="5 8" id="KW-1133">Transmembrane helix</keyword>
<organism evidence="12 13">
    <name type="scientific">Pontibacillus chungwhensis BH030062</name>
    <dbReference type="NCBI Taxonomy" id="1385513"/>
    <lineage>
        <taxon>Bacteria</taxon>
        <taxon>Bacillati</taxon>
        <taxon>Bacillota</taxon>
        <taxon>Bacilli</taxon>
        <taxon>Bacillales</taxon>
        <taxon>Bacillaceae</taxon>
        <taxon>Pontibacillus</taxon>
    </lineage>
</organism>
<dbReference type="InterPro" id="IPR023408">
    <property type="entry name" value="MscS_beta-dom_sf"/>
</dbReference>
<evidence type="ECO:0000259" key="9">
    <source>
        <dbReference type="Pfam" id="PF00924"/>
    </source>
</evidence>
<keyword evidence="3" id="KW-1003">Cell membrane</keyword>
<evidence type="ECO:0000256" key="3">
    <source>
        <dbReference type="ARBA" id="ARBA00022475"/>
    </source>
</evidence>
<name>A0A0A2UXL4_9BACI</name>
<evidence type="ECO:0000256" key="1">
    <source>
        <dbReference type="ARBA" id="ARBA00004651"/>
    </source>
</evidence>
<dbReference type="FunFam" id="1.10.287.1260:FF:000005">
    <property type="entry name" value="Mechanosensitive ion channel family protein"/>
    <property type="match status" value="1"/>
</dbReference>
<evidence type="ECO:0000256" key="7">
    <source>
        <dbReference type="ARBA" id="ARBA00059688"/>
    </source>
</evidence>
<evidence type="ECO:0000256" key="6">
    <source>
        <dbReference type="ARBA" id="ARBA00023136"/>
    </source>
</evidence>
<keyword evidence="13" id="KW-1185">Reference proteome</keyword>
<accession>A0A0A2UXL4</accession>
<evidence type="ECO:0000259" key="10">
    <source>
        <dbReference type="Pfam" id="PF21082"/>
    </source>
</evidence>
<feature type="transmembrane region" description="Helical" evidence="8">
    <location>
        <begin position="71"/>
        <end position="91"/>
    </location>
</feature>
<dbReference type="InterPro" id="IPR010920">
    <property type="entry name" value="LSM_dom_sf"/>
</dbReference>
<evidence type="ECO:0000313" key="13">
    <source>
        <dbReference type="Proteomes" id="UP000030153"/>
    </source>
</evidence>
<dbReference type="InterPro" id="IPR011014">
    <property type="entry name" value="MscS_channel_TM-2"/>
</dbReference>
<dbReference type="FunFam" id="2.30.30.60:FF:000001">
    <property type="entry name" value="MscS Mechanosensitive ion channel"/>
    <property type="match status" value="1"/>
</dbReference>
<evidence type="ECO:0000259" key="11">
    <source>
        <dbReference type="Pfam" id="PF21088"/>
    </source>
</evidence>
<evidence type="ECO:0000256" key="4">
    <source>
        <dbReference type="ARBA" id="ARBA00022692"/>
    </source>
</evidence>
<dbReference type="Gene3D" id="2.30.30.60">
    <property type="match status" value="1"/>
</dbReference>
<dbReference type="AlphaFoldDB" id="A0A0A2UXL4"/>
<comment type="caution">
    <text evidence="12">The sequence shown here is derived from an EMBL/GenBank/DDBJ whole genome shotgun (WGS) entry which is preliminary data.</text>
</comment>
<evidence type="ECO:0000256" key="8">
    <source>
        <dbReference type="SAM" id="Phobius"/>
    </source>
</evidence>